<protein>
    <recommendedName>
        <fullName evidence="4">TIR domain-containing protein</fullName>
    </recommendedName>
</protein>
<dbReference type="AlphaFoldDB" id="A0AAN8JF45"/>
<dbReference type="EMBL" id="JAZGQO010000011">
    <property type="protein sequence ID" value="KAK6174140.1"/>
    <property type="molecule type" value="Genomic_DNA"/>
</dbReference>
<evidence type="ECO:0008006" key="4">
    <source>
        <dbReference type="Google" id="ProtNLM"/>
    </source>
</evidence>
<evidence type="ECO:0000313" key="3">
    <source>
        <dbReference type="Proteomes" id="UP001347796"/>
    </source>
</evidence>
<comment type="caution">
    <text evidence="2">The sequence shown here is derived from an EMBL/GenBank/DDBJ whole genome shotgun (WGS) entry which is preliminary data.</text>
</comment>
<accession>A0AAN8JF45</accession>
<keyword evidence="3" id="KW-1185">Reference proteome</keyword>
<dbReference type="InterPro" id="IPR035897">
    <property type="entry name" value="Toll_tir_struct_dom_sf"/>
</dbReference>
<feature type="region of interest" description="Disordered" evidence="1">
    <location>
        <begin position="186"/>
        <end position="338"/>
    </location>
</feature>
<reference evidence="2 3" key="1">
    <citation type="submission" date="2024-01" db="EMBL/GenBank/DDBJ databases">
        <title>The genome of the rayed Mediterranean limpet Patella caerulea (Linnaeus, 1758).</title>
        <authorList>
            <person name="Anh-Thu Weber A."/>
            <person name="Halstead-Nussloch G."/>
        </authorList>
    </citation>
    <scope>NUCLEOTIDE SEQUENCE [LARGE SCALE GENOMIC DNA]</scope>
    <source>
        <strain evidence="2">AATW-2023a</strain>
        <tissue evidence="2">Whole specimen</tissue>
    </source>
</reference>
<evidence type="ECO:0000313" key="2">
    <source>
        <dbReference type="EMBL" id="KAK6174140.1"/>
    </source>
</evidence>
<proteinExistence type="predicted"/>
<gene>
    <name evidence="2" type="ORF">SNE40_017472</name>
</gene>
<dbReference type="SUPFAM" id="SSF52200">
    <property type="entry name" value="Toll/Interleukin receptor TIR domain"/>
    <property type="match status" value="1"/>
</dbReference>
<feature type="compositionally biased region" description="Polar residues" evidence="1">
    <location>
        <begin position="263"/>
        <end position="277"/>
    </location>
</feature>
<sequence length="380" mass="41655">MAGVIPKPKLSGKKYHYCVLYNYVDGPASHRDDDQKMSRAFLAKMEQTLAACGFTDSYYFEKILPGSNLFEVYSATFIESCEKVVAILTKGFRDNCWHKYTQQTSFLKLINNDKTATFLPIVIGERREHISKDLGLDRERILYFEKKWEEDEHNWCVLTDCFLENKPIPAVFERLTSNIPVEETHDAKSLAEDGAPATRQDVPNINNSGASSGIKGAVRPLLLHGGAPATGQEVSNTNKPSGASRGTAESASIYRPVGVTMGLSRNTPTNDGNSNPTGPRGDPVGAAATGFPDLQLPSPGDIVEDRMPSTLQTNPRTSPDDTEPAEPPTDVLPGDTPSIHIRKHVLRGKGDASGSDIDNPAEQKKSPYYMDALNFMFGNF</sequence>
<evidence type="ECO:0000256" key="1">
    <source>
        <dbReference type="SAM" id="MobiDB-lite"/>
    </source>
</evidence>
<organism evidence="2 3">
    <name type="scientific">Patella caerulea</name>
    <name type="common">Rayed Mediterranean limpet</name>
    <dbReference type="NCBI Taxonomy" id="87958"/>
    <lineage>
        <taxon>Eukaryota</taxon>
        <taxon>Metazoa</taxon>
        <taxon>Spiralia</taxon>
        <taxon>Lophotrochozoa</taxon>
        <taxon>Mollusca</taxon>
        <taxon>Gastropoda</taxon>
        <taxon>Patellogastropoda</taxon>
        <taxon>Patelloidea</taxon>
        <taxon>Patellidae</taxon>
        <taxon>Patella</taxon>
    </lineage>
</organism>
<name>A0AAN8JF45_PATCE</name>
<dbReference type="Proteomes" id="UP001347796">
    <property type="component" value="Unassembled WGS sequence"/>
</dbReference>
<feature type="compositionally biased region" description="Polar residues" evidence="1">
    <location>
        <begin position="232"/>
        <end position="241"/>
    </location>
</feature>
<dbReference type="Gene3D" id="3.40.50.10140">
    <property type="entry name" value="Toll/interleukin-1 receptor homology (TIR) domain"/>
    <property type="match status" value="1"/>
</dbReference>
<feature type="compositionally biased region" description="Polar residues" evidence="1">
    <location>
        <begin position="201"/>
        <end position="211"/>
    </location>
</feature>